<accession>A0ABT9PHW0</accession>
<gene>
    <name evidence="2" type="ORF">J2S45_000746</name>
</gene>
<evidence type="ECO:0000313" key="3">
    <source>
        <dbReference type="Proteomes" id="UP001230145"/>
    </source>
</evidence>
<comment type="caution">
    <text evidence="2">The sequence shown here is derived from an EMBL/GenBank/DDBJ whole genome shotgun (WGS) entry which is preliminary data.</text>
</comment>
<dbReference type="RefSeq" id="WP_307634580.1">
    <property type="nucleotide sequence ID" value="NZ_JAUSQL010000001.1"/>
</dbReference>
<protein>
    <submittedName>
        <fullName evidence="2">Uncharacterized protein</fullName>
    </submittedName>
</protein>
<evidence type="ECO:0000256" key="1">
    <source>
        <dbReference type="SAM" id="MobiDB-lite"/>
    </source>
</evidence>
<feature type="compositionally biased region" description="Polar residues" evidence="1">
    <location>
        <begin position="38"/>
        <end position="48"/>
    </location>
</feature>
<proteinExistence type="predicted"/>
<evidence type="ECO:0000313" key="2">
    <source>
        <dbReference type="EMBL" id="MDP9832067.1"/>
    </source>
</evidence>
<keyword evidence="3" id="KW-1185">Reference proteome</keyword>
<name>A0ABT9PHW0_9ACTO</name>
<dbReference type="EMBL" id="JAUSQL010000001">
    <property type="protein sequence ID" value="MDP9832067.1"/>
    <property type="molecule type" value="Genomic_DNA"/>
</dbReference>
<reference evidence="2 3" key="1">
    <citation type="submission" date="2023-07" db="EMBL/GenBank/DDBJ databases">
        <title>Sequencing the genomes of 1000 actinobacteria strains.</title>
        <authorList>
            <person name="Klenk H.-P."/>
        </authorList>
    </citation>
    <scope>NUCLEOTIDE SEQUENCE [LARGE SCALE GENOMIC DNA]</scope>
    <source>
        <strain evidence="2 3">DSM 19515</strain>
    </source>
</reference>
<feature type="region of interest" description="Disordered" evidence="1">
    <location>
        <begin position="26"/>
        <end position="54"/>
    </location>
</feature>
<dbReference type="Proteomes" id="UP001230145">
    <property type="component" value="Unassembled WGS sequence"/>
</dbReference>
<organism evidence="2 3">
    <name type="scientific">Trueperella abortisuis</name>
    <dbReference type="NCBI Taxonomy" id="445930"/>
    <lineage>
        <taxon>Bacteria</taxon>
        <taxon>Bacillati</taxon>
        <taxon>Actinomycetota</taxon>
        <taxon>Actinomycetes</taxon>
        <taxon>Actinomycetales</taxon>
        <taxon>Actinomycetaceae</taxon>
        <taxon>Trueperella</taxon>
    </lineage>
</organism>
<sequence length="157" mass="17356">MVIIESFHQILIHKPFDTLMADTQHTDTTEATDEAETSQAPGTDSAPAQETDWKAEARKWEDRAKANRAQVSQLKTRITELEGASGDLEKVLARIGALEKHNADLEFMWKDEDFQADIIDRDMAPAKNTTLSRALTLASTTGSTRSRITRSAPGLST</sequence>